<comment type="caution">
    <text evidence="4">The sequence shown here is derived from an EMBL/GenBank/DDBJ whole genome shotgun (WGS) entry which is preliminary data.</text>
</comment>
<keyword evidence="5" id="KW-1185">Reference proteome</keyword>
<accession>A0A9P8XYU8</accession>
<dbReference type="GeneID" id="70188667"/>
<dbReference type="SUPFAM" id="SSF48208">
    <property type="entry name" value="Six-hairpin glycosidases"/>
    <property type="match status" value="1"/>
</dbReference>
<name>A0A9P8XYU8_9PEZI</name>
<dbReference type="AlphaFoldDB" id="A0A9P8XYU8"/>
<dbReference type="PANTHER" id="PTHR34987:SF4">
    <property type="entry name" value="ALPHA-L-RHAMNOSIDASE C-TERMINAL DOMAIN-CONTAINING PROTEIN"/>
    <property type="match status" value="1"/>
</dbReference>
<dbReference type="OrthoDB" id="10036721at2759"/>
<gene>
    <name evidence="4" type="ORF">B0I36DRAFT_365361</name>
</gene>
<evidence type="ECO:0000313" key="5">
    <source>
        <dbReference type="Proteomes" id="UP000756346"/>
    </source>
</evidence>
<evidence type="ECO:0000256" key="1">
    <source>
        <dbReference type="SAM" id="SignalP"/>
    </source>
</evidence>
<dbReference type="InterPro" id="IPR035396">
    <property type="entry name" value="Bac_rhamnosid6H"/>
</dbReference>
<feature type="chain" id="PRO_5040277025" evidence="1">
    <location>
        <begin position="23"/>
        <end position="863"/>
    </location>
</feature>
<feature type="domain" description="Alpha-L-rhamnosidase six-hairpin glycosidase" evidence="2">
    <location>
        <begin position="429"/>
        <end position="737"/>
    </location>
</feature>
<dbReference type="InterPro" id="IPR035398">
    <property type="entry name" value="Bac_rhamnosid_C"/>
</dbReference>
<dbReference type="Gene3D" id="1.50.10.10">
    <property type="match status" value="1"/>
</dbReference>
<organism evidence="4 5">
    <name type="scientific">Microdochium trichocladiopsis</name>
    <dbReference type="NCBI Taxonomy" id="1682393"/>
    <lineage>
        <taxon>Eukaryota</taxon>
        <taxon>Fungi</taxon>
        <taxon>Dikarya</taxon>
        <taxon>Ascomycota</taxon>
        <taxon>Pezizomycotina</taxon>
        <taxon>Sordariomycetes</taxon>
        <taxon>Xylariomycetidae</taxon>
        <taxon>Xylariales</taxon>
        <taxon>Microdochiaceae</taxon>
        <taxon>Microdochium</taxon>
    </lineage>
</organism>
<feature type="signal peptide" evidence="1">
    <location>
        <begin position="1"/>
        <end position="22"/>
    </location>
</feature>
<dbReference type="PANTHER" id="PTHR34987">
    <property type="entry name" value="C, PUTATIVE (AFU_ORTHOLOGUE AFUA_3G02880)-RELATED"/>
    <property type="match status" value="1"/>
</dbReference>
<dbReference type="Pfam" id="PF17390">
    <property type="entry name" value="Bac_rhamnosid_C"/>
    <property type="match status" value="1"/>
</dbReference>
<dbReference type="GO" id="GO:0016798">
    <property type="term" value="F:hydrolase activity, acting on glycosyl bonds"/>
    <property type="evidence" value="ECO:0007669"/>
    <property type="project" value="UniProtKB-KW"/>
</dbReference>
<dbReference type="Pfam" id="PF17389">
    <property type="entry name" value="Bac_rhamnosid6H"/>
    <property type="match status" value="1"/>
</dbReference>
<evidence type="ECO:0000313" key="4">
    <source>
        <dbReference type="EMBL" id="KAH7025684.1"/>
    </source>
</evidence>
<dbReference type="Proteomes" id="UP000756346">
    <property type="component" value="Unassembled WGS sequence"/>
</dbReference>
<sequence length="863" mass="93825">MPRKTSFLAGLCLATALPACTGFSLSTGPWPSIPPRASYTEPDGDEHVGPAVIVEGLTSDLANPLGSSPMVFDRVNKTYTLDYGRNVAGKPFFQIETLDDFAQIEVKYTESYIGLEHAQADGPYAFSNALGATFRVETFNITKTGEFRGYFIQGAQRWQSIKLVHGSGLTISKAGFVSSISMQPLDSIKGYFAASNSSYTDMWALGPRTEQLDCFPPGTQTATWDITPQGAYIRGQKPASTTHMTNVNNYTLTFETMIDYGGVGWRVDTEIDAIQATGPIFVLTSEYPEGTFANTDRSLVPPNTLVLGRGWSLQNQTSLPGFVLDKFPVDFAVMEKEWHTISTVSLGDSTYKVYLDGREIAAFNISSYGLADPNPFIPGGDNKGFALGPWQDQAAYYRNVILTSNNGNQILYSNNLTSMDVLPEFGVATNTDYICSDGGKRDRYAWLGDRLISAKTGLASTGDWKSVSGSAAQFFSRQTTAGQLPANTLFSPLDTRGVLIRTENVDPLLVDYDFDTVQVVHDYWMRSGDSAFIEKYYNQLVAMVSYSVSRALDLPTQLYGAPTGPKGIPLGGQKAQALGPAETISMILGLERMADMSEFVNNTRSALFYRAQANLSRDAIDTRLWNETGGYYAGTLGFAGFDLMDAAQVLLARVGTPERRAKVIDNLAPLRLPAGYSNGTRYVNTPAVVNPFNMGFLLQGFAMEQRTALAQELLDITWGPMIRQDRNYTGTTWEYLSADGVYPGLDLFTSCSHGWGSYATVFLTDYVLGVRATAPGFATYTFAPLPGFKSEWVHGRVPTPAGEILAAWGYEPSGKLAMEITAPAGLKGTVVVPFSGQYSVDGGQGQEGELEVEGGKTVTICQL</sequence>
<feature type="domain" description="Alpha-L-rhamnosidase C-terminal" evidence="3">
    <location>
        <begin position="769"/>
        <end position="843"/>
    </location>
</feature>
<dbReference type="Gene3D" id="2.60.420.10">
    <property type="entry name" value="Maltose phosphorylase, domain 3"/>
    <property type="match status" value="1"/>
</dbReference>
<protein>
    <submittedName>
        <fullName evidence="4">Six-hairpin glycosidase-like protein</fullName>
    </submittedName>
</protein>
<keyword evidence="1" id="KW-0732">Signal</keyword>
<evidence type="ECO:0000259" key="2">
    <source>
        <dbReference type="Pfam" id="PF17389"/>
    </source>
</evidence>
<dbReference type="EMBL" id="JAGTJQ010000008">
    <property type="protein sequence ID" value="KAH7025684.1"/>
    <property type="molecule type" value="Genomic_DNA"/>
</dbReference>
<reference evidence="4" key="1">
    <citation type="journal article" date="2021" name="Nat. Commun.">
        <title>Genetic determinants of endophytism in the Arabidopsis root mycobiome.</title>
        <authorList>
            <person name="Mesny F."/>
            <person name="Miyauchi S."/>
            <person name="Thiergart T."/>
            <person name="Pickel B."/>
            <person name="Atanasova L."/>
            <person name="Karlsson M."/>
            <person name="Huettel B."/>
            <person name="Barry K.W."/>
            <person name="Haridas S."/>
            <person name="Chen C."/>
            <person name="Bauer D."/>
            <person name="Andreopoulos W."/>
            <person name="Pangilinan J."/>
            <person name="LaButti K."/>
            <person name="Riley R."/>
            <person name="Lipzen A."/>
            <person name="Clum A."/>
            <person name="Drula E."/>
            <person name="Henrissat B."/>
            <person name="Kohler A."/>
            <person name="Grigoriev I.V."/>
            <person name="Martin F.M."/>
            <person name="Hacquard S."/>
        </authorList>
    </citation>
    <scope>NUCLEOTIDE SEQUENCE</scope>
    <source>
        <strain evidence="4">MPI-CAGE-CH-0230</strain>
    </source>
</reference>
<dbReference type="InterPro" id="IPR008928">
    <property type="entry name" value="6-hairpin_glycosidase_sf"/>
</dbReference>
<dbReference type="InterPro" id="IPR012341">
    <property type="entry name" value="6hp_glycosidase-like_sf"/>
</dbReference>
<keyword evidence="4" id="KW-0326">Glycosidase</keyword>
<dbReference type="RefSeq" id="XP_046008901.1">
    <property type="nucleotide sequence ID" value="XM_046159121.1"/>
</dbReference>
<proteinExistence type="predicted"/>
<evidence type="ECO:0000259" key="3">
    <source>
        <dbReference type="Pfam" id="PF17390"/>
    </source>
</evidence>
<keyword evidence="4" id="KW-0378">Hydrolase</keyword>
<dbReference type="GO" id="GO:0005975">
    <property type="term" value="P:carbohydrate metabolic process"/>
    <property type="evidence" value="ECO:0007669"/>
    <property type="project" value="InterPro"/>
</dbReference>